<dbReference type="NCBIfam" id="TIGR01439">
    <property type="entry name" value="lp_hng_hel_AbrB"/>
    <property type="match status" value="1"/>
</dbReference>
<dbReference type="RefSeq" id="WP_235705254.1">
    <property type="nucleotide sequence ID" value="NZ_JAKGBZ010000035.1"/>
</dbReference>
<dbReference type="SUPFAM" id="SSF89447">
    <property type="entry name" value="AbrB/MazE/MraZ-like"/>
    <property type="match status" value="1"/>
</dbReference>
<evidence type="ECO:0000313" key="3">
    <source>
        <dbReference type="Proteomes" id="UP001521209"/>
    </source>
</evidence>
<accession>A0ABS9DYW8</accession>
<proteinExistence type="predicted"/>
<dbReference type="SMART" id="SM00966">
    <property type="entry name" value="SpoVT_AbrB"/>
    <property type="match status" value="1"/>
</dbReference>
<dbReference type="InterPro" id="IPR037914">
    <property type="entry name" value="SpoVT-AbrB_sf"/>
</dbReference>
<dbReference type="Pfam" id="PF04014">
    <property type="entry name" value="MazE_antitoxin"/>
    <property type="match status" value="1"/>
</dbReference>
<dbReference type="EMBL" id="JAKGBZ010000035">
    <property type="protein sequence ID" value="MCF3947959.1"/>
    <property type="molecule type" value="Genomic_DNA"/>
</dbReference>
<feature type="domain" description="SpoVT-AbrB" evidence="1">
    <location>
        <begin position="9"/>
        <end position="54"/>
    </location>
</feature>
<dbReference type="GO" id="GO:0003677">
    <property type="term" value="F:DNA binding"/>
    <property type="evidence" value="ECO:0007669"/>
    <property type="project" value="UniProtKB-KW"/>
</dbReference>
<sequence length="93" mass="10109">MASPERLTTTVSTKGQVILPKTIREQRHWDAGTRLVVEDTADGVLLKAAPVFAPTRSADVFASLPPIGAPKTLAEMDAAIAAETKRRHARNRY</sequence>
<reference evidence="2 3" key="1">
    <citation type="submission" date="2022-01" db="EMBL/GenBank/DDBJ databases">
        <authorList>
            <person name="Won M."/>
            <person name="Kim S.-J."/>
            <person name="Kwon S.-W."/>
        </authorList>
    </citation>
    <scope>NUCLEOTIDE SEQUENCE [LARGE SCALE GENOMIC DNA]</scope>
    <source>
        <strain evidence="2 3">KCTC 23505</strain>
    </source>
</reference>
<evidence type="ECO:0000259" key="1">
    <source>
        <dbReference type="SMART" id="SM00966"/>
    </source>
</evidence>
<comment type="caution">
    <text evidence="2">The sequence shown here is derived from an EMBL/GenBank/DDBJ whole genome shotgun (WGS) entry which is preliminary data.</text>
</comment>
<protein>
    <submittedName>
        <fullName evidence="2">AbrB/MazE/SpoVT family DNA-binding domain-containing protein</fullName>
    </submittedName>
</protein>
<keyword evidence="3" id="KW-1185">Reference proteome</keyword>
<dbReference type="InterPro" id="IPR007159">
    <property type="entry name" value="SpoVT-AbrB_dom"/>
</dbReference>
<evidence type="ECO:0000313" key="2">
    <source>
        <dbReference type="EMBL" id="MCF3947959.1"/>
    </source>
</evidence>
<name>A0ABS9DYW8_9PROT</name>
<dbReference type="Proteomes" id="UP001521209">
    <property type="component" value="Unassembled WGS sequence"/>
</dbReference>
<dbReference type="Gene3D" id="2.10.260.10">
    <property type="match status" value="1"/>
</dbReference>
<gene>
    <name evidence="2" type="ORF">L2A60_14865</name>
</gene>
<keyword evidence="2" id="KW-0238">DNA-binding</keyword>
<organism evidence="2 3">
    <name type="scientific">Acidiphilium iwatense</name>
    <dbReference type="NCBI Taxonomy" id="768198"/>
    <lineage>
        <taxon>Bacteria</taxon>
        <taxon>Pseudomonadati</taxon>
        <taxon>Pseudomonadota</taxon>
        <taxon>Alphaproteobacteria</taxon>
        <taxon>Acetobacterales</taxon>
        <taxon>Acidocellaceae</taxon>
        <taxon>Acidiphilium</taxon>
    </lineage>
</organism>